<evidence type="ECO:0000256" key="1">
    <source>
        <dbReference type="ARBA" id="ARBA00023002"/>
    </source>
</evidence>
<evidence type="ECO:0000313" key="4">
    <source>
        <dbReference type="Proteomes" id="UP001176521"/>
    </source>
</evidence>
<name>A0AAN6GEB4_9BASI</name>
<proteinExistence type="predicted"/>
<protein>
    <recommendedName>
        <fullName evidence="2">NADP-dependent oxidoreductase domain-containing protein</fullName>
    </recommendedName>
</protein>
<dbReference type="PANTHER" id="PTHR43625">
    <property type="entry name" value="AFLATOXIN B1 ALDEHYDE REDUCTASE"/>
    <property type="match status" value="1"/>
</dbReference>
<keyword evidence="1" id="KW-0560">Oxidoreductase</keyword>
<sequence length="358" mass="39020">MVAIGPYTDVAPIGLGLMSLTWRPVSAFQPDEETFAVIKAAIDNAGPDRVLLNAGTFYGPSDDAYANLKLLRRFFDKYPQLKDKVILNVKGGAVMKDYIEKSFAGLRFSARLEDLRNDLVELRRVLGSDEGGIQVHVYEPARRDLNFSVEDTIKNLHTLQKEGLFEHISLSEVGAETINTAAKTAKELGTQIVSVELEYSPFRTDIEQNGVFATCKEHGIPILAYSPVGKGFLGGQLKSRDDLPPGDIRAHQDLFSEENFPKNVKLAETFASLAASHTPPCTPAQLALAWLLHQGTDTAPIIPIPGTTNAKRVLENMGAKDVKLDGEDGKALSSQIGSFKAHGERYNAHARASGTLFS</sequence>
<dbReference type="Pfam" id="PF00248">
    <property type="entry name" value="Aldo_ket_red"/>
    <property type="match status" value="1"/>
</dbReference>
<reference evidence="3" key="1">
    <citation type="journal article" date="2023" name="PhytoFront">
        <title>Draft Genome Resources of Seven Strains of Tilletia horrida, Causal Agent of Kernel Smut of Rice.</title>
        <authorList>
            <person name="Khanal S."/>
            <person name="Antony Babu S."/>
            <person name="Zhou X.G."/>
        </authorList>
    </citation>
    <scope>NUCLEOTIDE SEQUENCE</scope>
    <source>
        <strain evidence="3">TX3</strain>
    </source>
</reference>
<dbReference type="Gene3D" id="3.20.20.100">
    <property type="entry name" value="NADP-dependent oxidoreductase domain"/>
    <property type="match status" value="1"/>
</dbReference>
<organism evidence="3 4">
    <name type="scientific">Tilletia horrida</name>
    <dbReference type="NCBI Taxonomy" id="155126"/>
    <lineage>
        <taxon>Eukaryota</taxon>
        <taxon>Fungi</taxon>
        <taxon>Dikarya</taxon>
        <taxon>Basidiomycota</taxon>
        <taxon>Ustilaginomycotina</taxon>
        <taxon>Exobasidiomycetes</taxon>
        <taxon>Tilletiales</taxon>
        <taxon>Tilletiaceae</taxon>
        <taxon>Tilletia</taxon>
    </lineage>
</organism>
<comment type="caution">
    <text evidence="3">The sequence shown here is derived from an EMBL/GenBank/DDBJ whole genome shotgun (WGS) entry which is preliminary data.</text>
</comment>
<evidence type="ECO:0000259" key="2">
    <source>
        <dbReference type="Pfam" id="PF00248"/>
    </source>
</evidence>
<gene>
    <name evidence="3" type="ORF">OC842_004460</name>
</gene>
<dbReference type="InterPro" id="IPR050791">
    <property type="entry name" value="Aldo-Keto_reductase"/>
</dbReference>
<dbReference type="Proteomes" id="UP001176521">
    <property type="component" value="Unassembled WGS sequence"/>
</dbReference>
<dbReference type="SUPFAM" id="SSF51430">
    <property type="entry name" value="NAD(P)-linked oxidoreductase"/>
    <property type="match status" value="1"/>
</dbReference>
<feature type="domain" description="NADP-dependent oxidoreductase" evidence="2">
    <location>
        <begin position="12"/>
        <end position="332"/>
    </location>
</feature>
<dbReference type="PANTHER" id="PTHR43625:SF78">
    <property type="entry name" value="PYRIDOXAL REDUCTASE-RELATED"/>
    <property type="match status" value="1"/>
</dbReference>
<dbReference type="GO" id="GO:0016491">
    <property type="term" value="F:oxidoreductase activity"/>
    <property type="evidence" value="ECO:0007669"/>
    <property type="project" value="UniProtKB-KW"/>
</dbReference>
<dbReference type="InterPro" id="IPR036812">
    <property type="entry name" value="NAD(P)_OxRdtase_dom_sf"/>
</dbReference>
<keyword evidence="4" id="KW-1185">Reference proteome</keyword>
<accession>A0AAN6GEB4</accession>
<evidence type="ECO:0000313" key="3">
    <source>
        <dbReference type="EMBL" id="KAK0528744.1"/>
    </source>
</evidence>
<dbReference type="AlphaFoldDB" id="A0AAN6GEB4"/>
<dbReference type="EMBL" id="JAPDMQ010000264">
    <property type="protein sequence ID" value="KAK0528744.1"/>
    <property type="molecule type" value="Genomic_DNA"/>
</dbReference>
<dbReference type="InterPro" id="IPR023210">
    <property type="entry name" value="NADP_OxRdtase_dom"/>
</dbReference>
<dbReference type="GO" id="GO:0005737">
    <property type="term" value="C:cytoplasm"/>
    <property type="evidence" value="ECO:0007669"/>
    <property type="project" value="TreeGrafter"/>
</dbReference>
<dbReference type="CDD" id="cd19077">
    <property type="entry name" value="AKR_AKR8A1-2"/>
    <property type="match status" value="1"/>
</dbReference>